<dbReference type="RefSeq" id="XP_033530486.1">
    <property type="nucleotide sequence ID" value="XM_033682995.1"/>
</dbReference>
<dbReference type="GeneID" id="54423565"/>
<accession>A0A6G1FSL4</accession>
<evidence type="ECO:0000313" key="4">
    <source>
        <dbReference type="RefSeq" id="XP_033530486.1"/>
    </source>
</evidence>
<organism evidence="2">
    <name type="scientific">Eremomyces bilateralis CBS 781.70</name>
    <dbReference type="NCBI Taxonomy" id="1392243"/>
    <lineage>
        <taxon>Eukaryota</taxon>
        <taxon>Fungi</taxon>
        <taxon>Dikarya</taxon>
        <taxon>Ascomycota</taxon>
        <taxon>Pezizomycotina</taxon>
        <taxon>Dothideomycetes</taxon>
        <taxon>Dothideomycetes incertae sedis</taxon>
        <taxon>Eremomycetales</taxon>
        <taxon>Eremomycetaceae</taxon>
        <taxon>Eremomyces</taxon>
    </lineage>
</organism>
<dbReference type="EMBL" id="ML975178">
    <property type="protein sequence ID" value="KAF1808855.1"/>
    <property type="molecule type" value="Genomic_DNA"/>
</dbReference>
<evidence type="ECO:0000256" key="1">
    <source>
        <dbReference type="SAM" id="SignalP"/>
    </source>
</evidence>
<proteinExistence type="predicted"/>
<dbReference type="AlphaFoldDB" id="A0A6G1FSL4"/>
<gene>
    <name evidence="2 4" type="ORF">P152DRAFT_517208</name>
</gene>
<sequence length="134" mass="14652">MVRLPLVVGAAFMALATVTASPVPIDAIIDQARAEGKTEAEILTHINAPPHPSPAFLPSLNGRDPSGDVPPARILNDMIHRKRTAEHASVARTVVRFIGDVITKGRLEGRPDVDAYEGMEELVTRPRWRFGWRG</sequence>
<evidence type="ECO:0000313" key="3">
    <source>
        <dbReference type="Proteomes" id="UP000504638"/>
    </source>
</evidence>
<reference evidence="2 4" key="1">
    <citation type="submission" date="2020-01" db="EMBL/GenBank/DDBJ databases">
        <authorList>
            <consortium name="DOE Joint Genome Institute"/>
            <person name="Haridas S."/>
            <person name="Albert R."/>
            <person name="Binder M."/>
            <person name="Bloem J."/>
            <person name="Labutti K."/>
            <person name="Salamov A."/>
            <person name="Andreopoulos B."/>
            <person name="Baker S.E."/>
            <person name="Barry K."/>
            <person name="Bills G."/>
            <person name="Bluhm B.H."/>
            <person name="Cannon C."/>
            <person name="Castanera R."/>
            <person name="Culley D.E."/>
            <person name="Daum C."/>
            <person name="Ezra D."/>
            <person name="Gonzalez J.B."/>
            <person name="Henrissat B."/>
            <person name="Kuo A."/>
            <person name="Liang C."/>
            <person name="Lipzen A."/>
            <person name="Lutzoni F."/>
            <person name="Magnuson J."/>
            <person name="Mondo S."/>
            <person name="Nolan M."/>
            <person name="Ohm R."/>
            <person name="Pangilinan J."/>
            <person name="Park H.-J."/>
            <person name="Ramirez L."/>
            <person name="Alfaro M."/>
            <person name="Sun H."/>
            <person name="Tritt A."/>
            <person name="Yoshinaga Y."/>
            <person name="Zwiers L.-H."/>
            <person name="Turgeon B.G."/>
            <person name="Goodwin S.B."/>
            <person name="Spatafora J.W."/>
            <person name="Crous P.W."/>
            <person name="Grigoriev I.V."/>
        </authorList>
    </citation>
    <scope>NUCLEOTIDE SEQUENCE</scope>
    <source>
        <strain evidence="2 4">CBS 781.70</strain>
    </source>
</reference>
<name>A0A6G1FSL4_9PEZI</name>
<evidence type="ECO:0000313" key="2">
    <source>
        <dbReference type="EMBL" id="KAF1808855.1"/>
    </source>
</evidence>
<dbReference type="Proteomes" id="UP000504638">
    <property type="component" value="Unplaced"/>
</dbReference>
<reference evidence="4" key="3">
    <citation type="submission" date="2025-04" db="UniProtKB">
        <authorList>
            <consortium name="RefSeq"/>
        </authorList>
    </citation>
    <scope>IDENTIFICATION</scope>
    <source>
        <strain evidence="4">CBS 781.70</strain>
    </source>
</reference>
<keyword evidence="1" id="KW-0732">Signal</keyword>
<protein>
    <submittedName>
        <fullName evidence="2 4">Uncharacterized protein</fullName>
    </submittedName>
</protein>
<feature type="chain" id="PRO_5044631549" evidence="1">
    <location>
        <begin position="21"/>
        <end position="134"/>
    </location>
</feature>
<feature type="signal peptide" evidence="1">
    <location>
        <begin position="1"/>
        <end position="20"/>
    </location>
</feature>
<keyword evidence="3" id="KW-1185">Reference proteome</keyword>
<reference evidence="4" key="2">
    <citation type="submission" date="2020-04" db="EMBL/GenBank/DDBJ databases">
        <authorList>
            <consortium name="NCBI Genome Project"/>
        </authorList>
    </citation>
    <scope>NUCLEOTIDE SEQUENCE</scope>
    <source>
        <strain evidence="4">CBS 781.70</strain>
    </source>
</reference>